<dbReference type="InterPro" id="IPR029058">
    <property type="entry name" value="AB_hydrolase_fold"/>
</dbReference>
<name>A0A6G4U7E6_9ACTN</name>
<dbReference type="PROSITE" id="PS51257">
    <property type="entry name" value="PROKAR_LIPOPROTEIN"/>
    <property type="match status" value="1"/>
</dbReference>
<dbReference type="GO" id="GO:0016787">
    <property type="term" value="F:hydrolase activity"/>
    <property type="evidence" value="ECO:0007669"/>
    <property type="project" value="UniProtKB-KW"/>
</dbReference>
<accession>A0A6G4U7E6</accession>
<keyword evidence="2" id="KW-0732">Signal</keyword>
<feature type="domain" description="Peptidase S33 tripeptidyl aminopeptidase-like C-terminal" evidence="4">
    <location>
        <begin position="401"/>
        <end position="503"/>
    </location>
</feature>
<dbReference type="Pfam" id="PF08386">
    <property type="entry name" value="Abhydrolase_4"/>
    <property type="match status" value="1"/>
</dbReference>
<protein>
    <submittedName>
        <fullName evidence="5">Alpha/beta hydrolase</fullName>
    </submittedName>
</protein>
<dbReference type="PANTHER" id="PTHR43248:SF29">
    <property type="entry name" value="TRIPEPTIDYL AMINOPEPTIDASE"/>
    <property type="match status" value="1"/>
</dbReference>
<sequence length="508" mass="54232">MRGSSSRLVVVGLAAGGVLLAGCGMGTASRQVTSDDDLARFHDQKVDWKPCPAADVPQPQQDQDEPPEFECASVTVPLDYDRPDGKRIELALNRLPATDRDHRLGPLLTNPGGPGESGLEYVYQTAPDQLSSKLRARYDIIGMDPRGVGRSSPVRCMTYREYSRLQQRETDPAKVAEAFARSCEKKSGDLLPFVGSDNAARDLDVVRAALGADKLDYLGFSYGTELGQFYAEQFPRRVGRMALDSVVNPTTARDYAARAVAFETALGVFVQSCLDKGHCPMGSRRAAVLAKIDGLVDRARSKPLATGRGTPPVGAETLVQGIYQAMYQEGAWPALSKALAAAFAGDGRPLGAFLEAGDGSPDPDEDAVGGNSAVDCIQHRPEDRTPEAVRESIAEAGRDAPLFGREFAAGAIWRCAKWPAPSIPLAGRALTAEGAPEILLVNNRNDPATPVSGARGVEGQLADATLVTNDSGGHLFYPKGRCTQQVVDDFLLRGKLPAGNKTCHDRDA</sequence>
<comment type="similarity">
    <text evidence="1">Belongs to the peptidase S33 family.</text>
</comment>
<evidence type="ECO:0000259" key="4">
    <source>
        <dbReference type="Pfam" id="PF08386"/>
    </source>
</evidence>
<dbReference type="SUPFAM" id="SSF53474">
    <property type="entry name" value="alpha/beta-Hydrolases"/>
    <property type="match status" value="1"/>
</dbReference>
<gene>
    <name evidence="5" type="ORF">G5C51_27510</name>
</gene>
<evidence type="ECO:0000256" key="1">
    <source>
        <dbReference type="ARBA" id="ARBA00010088"/>
    </source>
</evidence>
<dbReference type="RefSeq" id="WP_165240928.1">
    <property type="nucleotide sequence ID" value="NZ_JAAKZV010000153.1"/>
</dbReference>
<evidence type="ECO:0000313" key="6">
    <source>
        <dbReference type="Proteomes" id="UP000481583"/>
    </source>
</evidence>
<evidence type="ECO:0000256" key="3">
    <source>
        <dbReference type="ARBA" id="ARBA00022801"/>
    </source>
</evidence>
<evidence type="ECO:0000313" key="5">
    <source>
        <dbReference type="EMBL" id="NGN67636.1"/>
    </source>
</evidence>
<keyword evidence="6" id="KW-1185">Reference proteome</keyword>
<comment type="caution">
    <text evidence="5">The sequence shown here is derived from an EMBL/GenBank/DDBJ whole genome shotgun (WGS) entry which is preliminary data.</text>
</comment>
<dbReference type="InterPro" id="IPR051601">
    <property type="entry name" value="Serine_prot/Carboxylest_S33"/>
</dbReference>
<dbReference type="PANTHER" id="PTHR43248">
    <property type="entry name" value="2-SUCCINYL-6-HYDROXY-2,4-CYCLOHEXADIENE-1-CARBOXYLATE SYNTHASE"/>
    <property type="match status" value="1"/>
</dbReference>
<dbReference type="Proteomes" id="UP000481583">
    <property type="component" value="Unassembled WGS sequence"/>
</dbReference>
<dbReference type="InterPro" id="IPR013595">
    <property type="entry name" value="Pept_S33_TAP-like_C"/>
</dbReference>
<proteinExistence type="inferred from homology"/>
<dbReference type="AlphaFoldDB" id="A0A6G4U7E6"/>
<organism evidence="5 6">
    <name type="scientific">Streptomyces coryli</name>
    <dbReference type="NCBI Taxonomy" id="1128680"/>
    <lineage>
        <taxon>Bacteria</taxon>
        <taxon>Bacillati</taxon>
        <taxon>Actinomycetota</taxon>
        <taxon>Actinomycetes</taxon>
        <taxon>Kitasatosporales</taxon>
        <taxon>Streptomycetaceae</taxon>
        <taxon>Streptomyces</taxon>
    </lineage>
</organism>
<keyword evidence="3 5" id="KW-0378">Hydrolase</keyword>
<reference evidence="5 6" key="1">
    <citation type="submission" date="2020-02" db="EMBL/GenBank/DDBJ databases">
        <title>Whole-genome analyses of novel actinobacteria.</title>
        <authorList>
            <person name="Sahin N."/>
        </authorList>
    </citation>
    <scope>NUCLEOTIDE SEQUENCE [LARGE SCALE GENOMIC DNA]</scope>
    <source>
        <strain evidence="5 6">A7024</strain>
    </source>
</reference>
<dbReference type="EMBL" id="JAAKZV010000153">
    <property type="protein sequence ID" value="NGN67636.1"/>
    <property type="molecule type" value="Genomic_DNA"/>
</dbReference>
<evidence type="ECO:0000256" key="2">
    <source>
        <dbReference type="ARBA" id="ARBA00022729"/>
    </source>
</evidence>
<dbReference type="Gene3D" id="3.40.50.1820">
    <property type="entry name" value="alpha/beta hydrolase"/>
    <property type="match status" value="1"/>
</dbReference>